<sequence length="319" mass="36082">MQEIIWVIQDSMDFAVLVFFAFFAVVILLSGIKIVPQAHRVVVERLGKFHRVLSPGVNFIFPVLDRPKATEWVFRRGLRKTSSLDMREQILDFPKQNIISRDNVVMEINAMLYFQISDPFKAIYEIANLPMALEKLTQTSLRSVMGEMELDEIFSKRSEINESLRSTLDEASDVWGVKVTRVEIQDVNPPESVQTAMQRQMEAERTRRAVVTEANGQRDAEVNRAEGKKRAIELEAEGMANARIRLAEAEAEALSKISEALMAHAGSKDPTSYLVALKYLESLKEMSAGDKTKMVYLPYEASSILSSVGAMKELFKERA</sequence>
<dbReference type="Gene3D" id="3.30.479.30">
    <property type="entry name" value="Band 7 domain"/>
    <property type="match status" value="1"/>
</dbReference>
<dbReference type="SUPFAM" id="SSF117892">
    <property type="entry name" value="Band 7/SPFH domain"/>
    <property type="match status" value="1"/>
</dbReference>
<evidence type="ECO:0000256" key="2">
    <source>
        <dbReference type="SAM" id="Phobius"/>
    </source>
</evidence>
<feature type="domain" description="Band 7" evidence="3">
    <location>
        <begin position="30"/>
        <end position="201"/>
    </location>
</feature>
<protein>
    <submittedName>
        <fullName evidence="4">SPFH/Band 7/PHB domain protein</fullName>
    </submittedName>
</protein>
<keyword evidence="1" id="KW-0175">Coiled coil</keyword>
<name>A0ABS9EMM0_9BACT</name>
<comment type="caution">
    <text evidence="4">The sequence shown here is derived from an EMBL/GenBank/DDBJ whole genome shotgun (WGS) entry which is preliminary data.</text>
</comment>
<keyword evidence="2" id="KW-0472">Membrane</keyword>
<dbReference type="PANTHER" id="PTHR43327:SF10">
    <property type="entry name" value="STOMATIN-LIKE PROTEIN 2, MITOCHONDRIAL"/>
    <property type="match status" value="1"/>
</dbReference>
<organism evidence="4 5">
    <name type="scientific">Dethiosulfovibrio marinus</name>
    <dbReference type="NCBI Taxonomy" id="133532"/>
    <lineage>
        <taxon>Bacteria</taxon>
        <taxon>Thermotogati</taxon>
        <taxon>Synergistota</taxon>
        <taxon>Synergistia</taxon>
        <taxon>Synergistales</taxon>
        <taxon>Dethiosulfovibrionaceae</taxon>
        <taxon>Dethiosulfovibrio</taxon>
    </lineage>
</organism>
<dbReference type="PANTHER" id="PTHR43327">
    <property type="entry name" value="STOMATIN-LIKE PROTEIN 2, MITOCHONDRIAL"/>
    <property type="match status" value="1"/>
</dbReference>
<dbReference type="InterPro" id="IPR036013">
    <property type="entry name" value="Band_7/SPFH_dom_sf"/>
</dbReference>
<dbReference type="CDD" id="cd08829">
    <property type="entry name" value="SPFH_paraslipin"/>
    <property type="match status" value="1"/>
</dbReference>
<keyword evidence="2" id="KW-1133">Transmembrane helix</keyword>
<dbReference type="InterPro" id="IPR001107">
    <property type="entry name" value="Band_7"/>
</dbReference>
<dbReference type="RefSeq" id="WP_236099166.1">
    <property type="nucleotide sequence ID" value="NZ_JAKGUD010000005.1"/>
</dbReference>
<accession>A0ABS9EMM0</accession>
<evidence type="ECO:0000313" key="4">
    <source>
        <dbReference type="EMBL" id="MCF4142439.1"/>
    </source>
</evidence>
<proteinExistence type="predicted"/>
<feature type="coiled-coil region" evidence="1">
    <location>
        <begin position="232"/>
        <end position="259"/>
    </location>
</feature>
<evidence type="ECO:0000259" key="3">
    <source>
        <dbReference type="SMART" id="SM00244"/>
    </source>
</evidence>
<reference evidence="4 5" key="1">
    <citation type="submission" date="2022-01" db="EMBL/GenBank/DDBJ databases">
        <title>Dethiosulfovibrio faecalis sp. nov., a novel proteolytic, non-sulfur-reducing bacterium isolated from a marine aquaculture solid waste bioreactor.</title>
        <authorList>
            <person name="Grabowski S."/>
            <person name="Apolinario E."/>
            <person name="Schneider N."/>
            <person name="Marshall C.W."/>
            <person name="Sowers K.R."/>
        </authorList>
    </citation>
    <scope>NUCLEOTIDE SEQUENCE [LARGE SCALE GENOMIC DNA]</scope>
    <source>
        <strain evidence="4 5">DSM 12537</strain>
    </source>
</reference>
<dbReference type="Proteomes" id="UP001200430">
    <property type="component" value="Unassembled WGS sequence"/>
</dbReference>
<dbReference type="EMBL" id="JAKGUD010000005">
    <property type="protein sequence ID" value="MCF4142439.1"/>
    <property type="molecule type" value="Genomic_DNA"/>
</dbReference>
<gene>
    <name evidence="4" type="ORF">L2W38_06395</name>
</gene>
<keyword evidence="2" id="KW-0812">Transmembrane</keyword>
<dbReference type="InterPro" id="IPR050710">
    <property type="entry name" value="Band7/mec-2_domain"/>
</dbReference>
<keyword evidence="5" id="KW-1185">Reference proteome</keyword>
<evidence type="ECO:0000313" key="5">
    <source>
        <dbReference type="Proteomes" id="UP001200430"/>
    </source>
</evidence>
<dbReference type="SMART" id="SM00244">
    <property type="entry name" value="PHB"/>
    <property type="match status" value="1"/>
</dbReference>
<evidence type="ECO:0000256" key="1">
    <source>
        <dbReference type="SAM" id="Coils"/>
    </source>
</evidence>
<dbReference type="Pfam" id="PF01145">
    <property type="entry name" value="Band_7"/>
    <property type="match status" value="1"/>
</dbReference>
<feature type="transmembrane region" description="Helical" evidence="2">
    <location>
        <begin position="12"/>
        <end position="32"/>
    </location>
</feature>